<comment type="caution">
    <text evidence="2">The sequence shown here is derived from an EMBL/GenBank/DDBJ whole genome shotgun (WGS) entry which is preliminary data.</text>
</comment>
<feature type="coiled-coil region" evidence="1">
    <location>
        <begin position="3"/>
        <end position="74"/>
    </location>
</feature>
<keyword evidence="3" id="KW-1185">Reference proteome</keyword>
<dbReference type="RefSeq" id="WP_302716260.1">
    <property type="nucleotide sequence ID" value="NZ_JAULSJ010000016.1"/>
</dbReference>
<reference evidence="2" key="1">
    <citation type="submission" date="2023-07" db="EMBL/GenBank/DDBJ databases">
        <title>AMR profile of multidrug- resistance Chryseobacterium gambrini related strain.</title>
        <authorList>
            <person name="Kirdat K."/>
            <person name="Bhatt A."/>
            <person name="Kuyare S."/>
            <person name="Yadav A."/>
        </authorList>
    </citation>
    <scope>NUCLEOTIDE SEQUENCE</scope>
    <source>
        <strain evidence="2">APV-1</strain>
    </source>
</reference>
<gene>
    <name evidence="2" type="ORF">QWT87_11830</name>
</gene>
<evidence type="ECO:0000313" key="3">
    <source>
        <dbReference type="Proteomes" id="UP001168128"/>
    </source>
</evidence>
<proteinExistence type="predicted"/>
<keyword evidence="1" id="KW-0175">Coiled coil</keyword>
<protein>
    <submittedName>
        <fullName evidence="2">Uncharacterized protein</fullName>
    </submittedName>
</protein>
<accession>A0ABT8U3D6</accession>
<dbReference type="EMBL" id="JAULSJ010000016">
    <property type="protein sequence ID" value="MDO3425579.1"/>
    <property type="molecule type" value="Genomic_DNA"/>
</dbReference>
<dbReference type="Proteomes" id="UP001168128">
    <property type="component" value="Unassembled WGS sequence"/>
</dbReference>
<evidence type="ECO:0000256" key="1">
    <source>
        <dbReference type="SAM" id="Coils"/>
    </source>
</evidence>
<name>A0ABT8U3D6_9FLAO</name>
<evidence type="ECO:0000313" key="2">
    <source>
        <dbReference type="EMBL" id="MDO3425579.1"/>
    </source>
</evidence>
<organism evidence="2 3">
    <name type="scientific">Chryseobacterium urinae</name>
    <dbReference type="NCBI Taxonomy" id="3058400"/>
    <lineage>
        <taxon>Bacteria</taxon>
        <taxon>Pseudomonadati</taxon>
        <taxon>Bacteroidota</taxon>
        <taxon>Flavobacteriia</taxon>
        <taxon>Flavobacteriales</taxon>
        <taxon>Weeksellaceae</taxon>
        <taxon>Chryseobacterium group</taxon>
        <taxon>Chryseobacterium</taxon>
    </lineage>
</organism>
<sequence length="131" mass="15229">MEFEELEQELQSEIEKAEEIAIENIQNGVDFSPFIYFGEKNIKKLKADSLDEAIEMAEEEIEDIEEETVVLIYKNNIQLNDGNFDAIVSQVYNVDEDSGYSFGLVYKIEDNKIKFLNKRVFLGNIRNCLIF</sequence>